<accession>A0ABN9UEC2</accession>
<sequence length="124" mass="13362">MSCISAPTTEASADAVTKIKMCTIVGRSALPMREHGALTWRSLSPNGLSQVEAKKAEKPEKAKMVEKPESLRKPERPKIPKEPENPEKSGELEATEAEKAENSEEAESKEGADGEESKDLGSPS</sequence>
<dbReference type="EMBL" id="CAUYUJ010015765">
    <property type="protein sequence ID" value="CAK0857874.1"/>
    <property type="molecule type" value="Genomic_DNA"/>
</dbReference>
<dbReference type="Proteomes" id="UP001189429">
    <property type="component" value="Unassembled WGS sequence"/>
</dbReference>
<reference evidence="2" key="1">
    <citation type="submission" date="2023-10" db="EMBL/GenBank/DDBJ databases">
        <authorList>
            <person name="Chen Y."/>
            <person name="Shah S."/>
            <person name="Dougan E. K."/>
            <person name="Thang M."/>
            <person name="Chan C."/>
        </authorList>
    </citation>
    <scope>NUCLEOTIDE SEQUENCE [LARGE SCALE GENOMIC DNA]</scope>
</reference>
<feature type="compositionally biased region" description="Basic and acidic residues" evidence="1">
    <location>
        <begin position="52"/>
        <end position="124"/>
    </location>
</feature>
<organism evidence="2 3">
    <name type="scientific">Prorocentrum cordatum</name>
    <dbReference type="NCBI Taxonomy" id="2364126"/>
    <lineage>
        <taxon>Eukaryota</taxon>
        <taxon>Sar</taxon>
        <taxon>Alveolata</taxon>
        <taxon>Dinophyceae</taxon>
        <taxon>Prorocentrales</taxon>
        <taxon>Prorocentraceae</taxon>
        <taxon>Prorocentrum</taxon>
    </lineage>
</organism>
<proteinExistence type="predicted"/>
<evidence type="ECO:0000313" key="3">
    <source>
        <dbReference type="Proteomes" id="UP001189429"/>
    </source>
</evidence>
<comment type="caution">
    <text evidence="2">The sequence shown here is derived from an EMBL/GenBank/DDBJ whole genome shotgun (WGS) entry which is preliminary data.</text>
</comment>
<evidence type="ECO:0000256" key="1">
    <source>
        <dbReference type="SAM" id="MobiDB-lite"/>
    </source>
</evidence>
<evidence type="ECO:0000313" key="2">
    <source>
        <dbReference type="EMBL" id="CAK0857874.1"/>
    </source>
</evidence>
<protein>
    <submittedName>
        <fullName evidence="2">Uncharacterized protein</fullName>
    </submittedName>
</protein>
<feature type="region of interest" description="Disordered" evidence="1">
    <location>
        <begin position="40"/>
        <end position="124"/>
    </location>
</feature>
<name>A0ABN9UEC2_9DINO</name>
<keyword evidence="3" id="KW-1185">Reference proteome</keyword>
<gene>
    <name evidence="2" type="ORF">PCOR1329_LOCUS47830</name>
</gene>